<dbReference type="CDD" id="cd03401">
    <property type="entry name" value="SPFH_prohibitin"/>
    <property type="match status" value="1"/>
</dbReference>
<sequence>MEPEIILTEKKPSFSFIQPQFLKIALIVFLLLLLLTILRPLVIVPAGHVGVKLNFGAVQEPPLKEGIHFIVPIYQKVANVDCRVRKAEHHAAAASKDLQTVTSMVAVNYHVSPASAANLYQRVGMDYENTVIAPAIQESIKAVTAGYTAEELITKRAEVALKTSEVLERKLLDYHIKVDRFNIVNFEFSKEFNKAIEEKQTAEQRALKAQRDLERIKIEAAQKVTRAQAEAESLRIQRQEVTPELLHLREIENQRLAIEKWNGQLPRVSGGAIPFIDVDKVE</sequence>
<dbReference type="InterPro" id="IPR036013">
    <property type="entry name" value="Band_7/SPFH_dom_sf"/>
</dbReference>
<evidence type="ECO:0000256" key="2">
    <source>
        <dbReference type="SAM" id="Phobius"/>
    </source>
</evidence>
<name>Q0AUZ6_SYNWW</name>
<dbReference type="PANTHER" id="PTHR23222:SF0">
    <property type="entry name" value="PROHIBITIN 1"/>
    <property type="match status" value="1"/>
</dbReference>
<feature type="transmembrane region" description="Helical" evidence="2">
    <location>
        <begin position="21"/>
        <end position="42"/>
    </location>
</feature>
<organism evidence="4 5">
    <name type="scientific">Syntrophomonas wolfei subsp. wolfei (strain DSM 2245B / Goettingen)</name>
    <dbReference type="NCBI Taxonomy" id="335541"/>
    <lineage>
        <taxon>Bacteria</taxon>
        <taxon>Bacillati</taxon>
        <taxon>Bacillota</taxon>
        <taxon>Clostridia</taxon>
        <taxon>Eubacteriales</taxon>
        <taxon>Syntrophomonadaceae</taxon>
        <taxon>Syntrophomonas</taxon>
    </lineage>
</organism>
<dbReference type="STRING" id="335541.Swol_2167"/>
<dbReference type="HOGENOM" id="CLU_047969_1_2_9"/>
<feature type="domain" description="Band 7" evidence="3">
    <location>
        <begin position="39"/>
        <end position="200"/>
    </location>
</feature>
<gene>
    <name evidence="4" type="ordered locus">Swol_2167</name>
</gene>
<keyword evidence="2" id="KW-0472">Membrane</keyword>
<dbReference type="RefSeq" id="WP_011641549.1">
    <property type="nucleotide sequence ID" value="NC_008346.1"/>
</dbReference>
<dbReference type="eggNOG" id="COG0330">
    <property type="taxonomic scope" value="Bacteria"/>
</dbReference>
<dbReference type="PRINTS" id="PR00679">
    <property type="entry name" value="PROHIBITIN"/>
</dbReference>
<dbReference type="GO" id="GO:0016020">
    <property type="term" value="C:membrane"/>
    <property type="evidence" value="ECO:0007669"/>
    <property type="project" value="InterPro"/>
</dbReference>
<dbReference type="OrthoDB" id="9812991at2"/>
<keyword evidence="2" id="KW-0812">Transmembrane</keyword>
<reference evidence="5" key="1">
    <citation type="journal article" date="2010" name="Environ. Microbiol.">
        <title>The genome of Syntrophomonas wolfei: new insights into syntrophic metabolism and biohydrogen production.</title>
        <authorList>
            <person name="Sieber J.R."/>
            <person name="Sims D.R."/>
            <person name="Han C."/>
            <person name="Kim E."/>
            <person name="Lykidis A."/>
            <person name="Lapidus A.L."/>
            <person name="McDonnald E."/>
            <person name="Rohlin L."/>
            <person name="Culley D.E."/>
            <person name="Gunsalus R."/>
            <person name="McInerney M.J."/>
        </authorList>
    </citation>
    <scope>NUCLEOTIDE SEQUENCE [LARGE SCALE GENOMIC DNA]</scope>
    <source>
        <strain evidence="5">DSM 2245B / Goettingen</strain>
    </source>
</reference>
<dbReference type="Proteomes" id="UP000001968">
    <property type="component" value="Chromosome"/>
</dbReference>
<dbReference type="Gene3D" id="3.30.479.30">
    <property type="entry name" value="Band 7 domain"/>
    <property type="match status" value="1"/>
</dbReference>
<evidence type="ECO:0000313" key="5">
    <source>
        <dbReference type="Proteomes" id="UP000001968"/>
    </source>
</evidence>
<dbReference type="InterPro" id="IPR000163">
    <property type="entry name" value="Prohibitin"/>
</dbReference>
<dbReference type="Pfam" id="PF01145">
    <property type="entry name" value="Band_7"/>
    <property type="match status" value="1"/>
</dbReference>
<feature type="coiled-coil region" evidence="1">
    <location>
        <begin position="192"/>
        <end position="237"/>
    </location>
</feature>
<dbReference type="InterPro" id="IPR001107">
    <property type="entry name" value="Band_7"/>
</dbReference>
<dbReference type="KEGG" id="swo:Swol_2167"/>
<keyword evidence="2" id="KW-1133">Transmembrane helix</keyword>
<protein>
    <submittedName>
        <fullName evidence="4">SPFH domain, Band 7 family protein</fullName>
    </submittedName>
</protein>
<dbReference type="PANTHER" id="PTHR23222">
    <property type="entry name" value="PROHIBITIN"/>
    <property type="match status" value="1"/>
</dbReference>
<evidence type="ECO:0000313" key="4">
    <source>
        <dbReference type="EMBL" id="ABI69458.1"/>
    </source>
</evidence>
<dbReference type="SUPFAM" id="SSF117892">
    <property type="entry name" value="Band 7/SPFH domain"/>
    <property type="match status" value="1"/>
</dbReference>
<dbReference type="AlphaFoldDB" id="Q0AUZ6"/>
<keyword evidence="1" id="KW-0175">Coiled coil</keyword>
<accession>Q0AUZ6</accession>
<evidence type="ECO:0000256" key="1">
    <source>
        <dbReference type="SAM" id="Coils"/>
    </source>
</evidence>
<evidence type="ECO:0000259" key="3">
    <source>
        <dbReference type="SMART" id="SM00244"/>
    </source>
</evidence>
<dbReference type="EMBL" id="CP000448">
    <property type="protein sequence ID" value="ABI69458.1"/>
    <property type="molecule type" value="Genomic_DNA"/>
</dbReference>
<dbReference type="SMART" id="SM00244">
    <property type="entry name" value="PHB"/>
    <property type="match status" value="1"/>
</dbReference>
<proteinExistence type="predicted"/>
<keyword evidence="5" id="KW-1185">Reference proteome</keyword>